<dbReference type="AlphaFoldDB" id="A0A372JLZ0"/>
<gene>
    <name evidence="5" type="ORF">DZF91_14995</name>
</gene>
<name>A0A372JLZ0_9ACTN</name>
<sequence length="290" mass="29626">MDNHNRTPVTVLGLGLMGRALASAFLRAGHPTTVWNRTASKAEGLVAEGATAAGSVADAVAASPLVVVCLTDHAAVRDVLDATGGWDGRVLVNLTSGTARDAGDLAAWAERQGAAYLDGAIMAAPDVIGGDATIVYSGPRAVYDAQAATLLSLGSGARHLGEDPTLTALHETAALSLMWNMLNGFLHGVALLKAAGVDASSFAPLAVQGVETVAAWLPGYARQVDDGEYPGLDSSLNTHVAAMRHLVETSEALGVSAELPKLIEDIAGRAVAEGRGGEGYAVLVEQFAKP</sequence>
<dbReference type="InterPro" id="IPR013328">
    <property type="entry name" value="6PGD_dom2"/>
</dbReference>
<protein>
    <submittedName>
        <fullName evidence="5">NAD(P)-dependent oxidoreductase</fullName>
    </submittedName>
</protein>
<dbReference type="InterPro" id="IPR006115">
    <property type="entry name" value="6PGDH_NADP-bd"/>
</dbReference>
<comment type="caution">
    <text evidence="5">The sequence shown here is derived from an EMBL/GenBank/DDBJ whole genome shotgun (WGS) entry which is preliminary data.</text>
</comment>
<organism evidence="5 6">
    <name type="scientific">Actinomadura logoneensis</name>
    <dbReference type="NCBI Taxonomy" id="2293572"/>
    <lineage>
        <taxon>Bacteria</taxon>
        <taxon>Bacillati</taxon>
        <taxon>Actinomycetota</taxon>
        <taxon>Actinomycetes</taxon>
        <taxon>Streptosporangiales</taxon>
        <taxon>Thermomonosporaceae</taxon>
        <taxon>Actinomadura</taxon>
    </lineage>
</organism>
<dbReference type="Pfam" id="PF03446">
    <property type="entry name" value="NAD_binding_2"/>
    <property type="match status" value="1"/>
</dbReference>
<dbReference type="InterPro" id="IPR015815">
    <property type="entry name" value="HIBADH-related"/>
</dbReference>
<evidence type="ECO:0000259" key="3">
    <source>
        <dbReference type="Pfam" id="PF03446"/>
    </source>
</evidence>
<keyword evidence="2" id="KW-0560">Oxidoreductase</keyword>
<dbReference type="PANTHER" id="PTHR43580:SF2">
    <property type="entry name" value="CYTOKINE-LIKE NUCLEAR FACTOR N-PAC"/>
    <property type="match status" value="1"/>
</dbReference>
<dbReference type="PIRSF" id="PIRSF000103">
    <property type="entry name" value="HIBADH"/>
    <property type="match status" value="1"/>
</dbReference>
<dbReference type="InterPro" id="IPR036291">
    <property type="entry name" value="NAD(P)-bd_dom_sf"/>
</dbReference>
<evidence type="ECO:0000313" key="6">
    <source>
        <dbReference type="Proteomes" id="UP000261811"/>
    </source>
</evidence>
<feature type="domain" description="6-phosphogluconate dehydrogenase NADP-binding" evidence="3">
    <location>
        <begin position="9"/>
        <end position="155"/>
    </location>
</feature>
<dbReference type="SUPFAM" id="SSF51735">
    <property type="entry name" value="NAD(P)-binding Rossmann-fold domains"/>
    <property type="match status" value="1"/>
</dbReference>
<dbReference type="GO" id="GO:0050661">
    <property type="term" value="F:NADP binding"/>
    <property type="evidence" value="ECO:0007669"/>
    <property type="project" value="InterPro"/>
</dbReference>
<dbReference type="OrthoDB" id="4535742at2"/>
<dbReference type="InterPro" id="IPR048666">
    <property type="entry name" value="RedAm-like_C"/>
</dbReference>
<evidence type="ECO:0000313" key="5">
    <source>
        <dbReference type="EMBL" id="RFU40836.1"/>
    </source>
</evidence>
<dbReference type="Gene3D" id="1.10.1040.10">
    <property type="entry name" value="N-(1-d-carboxylethyl)-l-norvaline Dehydrogenase, domain 2"/>
    <property type="match status" value="1"/>
</dbReference>
<feature type="domain" description="NADPH-dependent reductive aminase-like C-terminal" evidence="4">
    <location>
        <begin position="163"/>
        <end position="288"/>
    </location>
</feature>
<proteinExistence type="inferred from homology"/>
<reference evidence="5 6" key="1">
    <citation type="submission" date="2018-08" db="EMBL/GenBank/DDBJ databases">
        <title>Actinomadura jelena sp. nov., a novel Actinomycete isolated from soil in Chad.</title>
        <authorList>
            <person name="Shi L."/>
        </authorList>
    </citation>
    <scope>NUCLEOTIDE SEQUENCE [LARGE SCALE GENOMIC DNA]</scope>
    <source>
        <strain evidence="5 6">NEAU-G17</strain>
    </source>
</reference>
<keyword evidence="6" id="KW-1185">Reference proteome</keyword>
<evidence type="ECO:0000256" key="1">
    <source>
        <dbReference type="ARBA" id="ARBA00009080"/>
    </source>
</evidence>
<comment type="similarity">
    <text evidence="1">Belongs to the HIBADH-related family.</text>
</comment>
<dbReference type="Pfam" id="PF21761">
    <property type="entry name" value="RedAm-like_C"/>
    <property type="match status" value="1"/>
</dbReference>
<dbReference type="RefSeq" id="WP_117358086.1">
    <property type="nucleotide sequence ID" value="NZ_QURH01000255.1"/>
</dbReference>
<evidence type="ECO:0000259" key="4">
    <source>
        <dbReference type="Pfam" id="PF21761"/>
    </source>
</evidence>
<accession>A0A372JLZ0</accession>
<dbReference type="InterPro" id="IPR051265">
    <property type="entry name" value="HIBADH-related_NP60_sf"/>
</dbReference>
<dbReference type="Gene3D" id="3.40.50.720">
    <property type="entry name" value="NAD(P)-binding Rossmann-like Domain"/>
    <property type="match status" value="1"/>
</dbReference>
<dbReference type="GO" id="GO:0016491">
    <property type="term" value="F:oxidoreductase activity"/>
    <property type="evidence" value="ECO:0007669"/>
    <property type="project" value="UniProtKB-KW"/>
</dbReference>
<dbReference type="EMBL" id="QURH01000255">
    <property type="protein sequence ID" value="RFU40836.1"/>
    <property type="molecule type" value="Genomic_DNA"/>
</dbReference>
<dbReference type="PANTHER" id="PTHR43580">
    <property type="entry name" value="OXIDOREDUCTASE GLYR1-RELATED"/>
    <property type="match status" value="1"/>
</dbReference>
<dbReference type="Proteomes" id="UP000261811">
    <property type="component" value="Unassembled WGS sequence"/>
</dbReference>
<evidence type="ECO:0000256" key="2">
    <source>
        <dbReference type="ARBA" id="ARBA00023002"/>
    </source>
</evidence>